<dbReference type="GO" id="GO:0015891">
    <property type="term" value="P:siderophore transport"/>
    <property type="evidence" value="ECO:0007669"/>
    <property type="project" value="InterPro"/>
</dbReference>
<protein>
    <recommendedName>
        <fullName evidence="10">Protein TonB</fullName>
    </recommendedName>
</protein>
<dbReference type="InterPro" id="IPR003538">
    <property type="entry name" value="TonB"/>
</dbReference>
<dbReference type="GO" id="GO:0030288">
    <property type="term" value="C:outer membrane-bounded periplasmic space"/>
    <property type="evidence" value="ECO:0007669"/>
    <property type="project" value="InterPro"/>
</dbReference>
<dbReference type="GO" id="GO:0055085">
    <property type="term" value="P:transmembrane transport"/>
    <property type="evidence" value="ECO:0007669"/>
    <property type="project" value="InterPro"/>
</dbReference>
<organism evidence="14 15">
    <name type="scientific">Oleispira antarctica</name>
    <dbReference type="NCBI Taxonomy" id="188908"/>
    <lineage>
        <taxon>Bacteria</taxon>
        <taxon>Pseudomonadati</taxon>
        <taxon>Pseudomonadota</taxon>
        <taxon>Gammaproteobacteria</taxon>
        <taxon>Oceanospirillales</taxon>
        <taxon>Oceanospirillaceae</taxon>
        <taxon>Oleispira</taxon>
    </lineage>
</organism>
<accession>A0A1Y5HVZ9</accession>
<dbReference type="InterPro" id="IPR006260">
    <property type="entry name" value="TonB/TolA_C"/>
</dbReference>
<dbReference type="Gene3D" id="3.30.1150.10">
    <property type="match status" value="1"/>
</dbReference>
<dbReference type="PRINTS" id="PR01374">
    <property type="entry name" value="TONBPROTEIN"/>
</dbReference>
<name>A0A1Y5HVZ9_OLEAN</name>
<dbReference type="AlphaFoldDB" id="A0A1Y5HVZ9"/>
<comment type="similarity">
    <text evidence="2 10">Belongs to the TonB family.</text>
</comment>
<dbReference type="Pfam" id="PF03544">
    <property type="entry name" value="TonB_C"/>
    <property type="match status" value="1"/>
</dbReference>
<keyword evidence="3 10" id="KW-0813">Transport</keyword>
<reference evidence="15" key="1">
    <citation type="journal article" date="2017" name="Proc. Natl. Acad. Sci. U.S.A.">
        <title>Simulation of Deepwater Horizon oil plume reveals substrate specialization within a complex community of hydrocarbon degraders.</title>
        <authorList>
            <person name="Hu P."/>
            <person name="Dubinsky E.A."/>
            <person name="Probst A.J."/>
            <person name="Wang J."/>
            <person name="Sieber C.M.K."/>
            <person name="Tom L.M."/>
            <person name="Gardinali P."/>
            <person name="Banfield J.F."/>
            <person name="Atlas R.M."/>
            <person name="Andersen G.L."/>
        </authorList>
    </citation>
    <scope>NUCLEOTIDE SEQUENCE [LARGE SCALE GENOMIC DNA]</scope>
</reference>
<comment type="function">
    <text evidence="10">Interacts with outer membrane receptor proteins that carry out high-affinity binding and energy dependent uptake into the periplasmic space of specific substrates. It could act to transduce energy from the cytoplasmic membrane to specific energy-requiring processes in the outer membrane, resulting in the release into the periplasm of ligands bound by these outer membrane proteins.</text>
</comment>
<feature type="region of interest" description="Disordered" evidence="11">
    <location>
        <begin position="54"/>
        <end position="83"/>
    </location>
</feature>
<feature type="domain" description="TonB C-terminal" evidence="13">
    <location>
        <begin position="117"/>
        <end position="209"/>
    </location>
</feature>
<dbReference type="PANTHER" id="PTHR33446">
    <property type="entry name" value="PROTEIN TONB-RELATED"/>
    <property type="match status" value="1"/>
</dbReference>
<dbReference type="Proteomes" id="UP000227088">
    <property type="component" value="Unassembled WGS sequence"/>
</dbReference>
<evidence type="ECO:0000256" key="7">
    <source>
        <dbReference type="ARBA" id="ARBA00022927"/>
    </source>
</evidence>
<keyword evidence="7 10" id="KW-0653">Protein transport</keyword>
<feature type="compositionally biased region" description="Basic and acidic residues" evidence="11">
    <location>
        <begin position="54"/>
        <end position="65"/>
    </location>
</feature>
<evidence type="ECO:0000256" key="3">
    <source>
        <dbReference type="ARBA" id="ARBA00022448"/>
    </source>
</evidence>
<evidence type="ECO:0000256" key="12">
    <source>
        <dbReference type="SAM" id="SignalP"/>
    </source>
</evidence>
<feature type="chain" id="PRO_5012915523" description="Protein TonB" evidence="12">
    <location>
        <begin position="24"/>
        <end position="209"/>
    </location>
</feature>
<evidence type="ECO:0000256" key="2">
    <source>
        <dbReference type="ARBA" id="ARBA00006555"/>
    </source>
</evidence>
<keyword evidence="9" id="KW-0472">Membrane</keyword>
<evidence type="ECO:0000256" key="11">
    <source>
        <dbReference type="SAM" id="MobiDB-lite"/>
    </source>
</evidence>
<dbReference type="InterPro" id="IPR037682">
    <property type="entry name" value="TonB_C"/>
</dbReference>
<dbReference type="EMBL" id="MABE01000051">
    <property type="protein sequence ID" value="OUS41468.1"/>
    <property type="molecule type" value="Genomic_DNA"/>
</dbReference>
<dbReference type="GO" id="GO:0005886">
    <property type="term" value="C:plasma membrane"/>
    <property type="evidence" value="ECO:0007669"/>
    <property type="project" value="UniProtKB-SubCell"/>
</dbReference>
<keyword evidence="8" id="KW-1133">Transmembrane helix</keyword>
<dbReference type="SUPFAM" id="SSF74653">
    <property type="entry name" value="TolA/TonB C-terminal domain"/>
    <property type="match status" value="1"/>
</dbReference>
<gene>
    <name evidence="14" type="ORF">A9R00_00770</name>
</gene>
<evidence type="ECO:0000313" key="14">
    <source>
        <dbReference type="EMBL" id="OUS41468.1"/>
    </source>
</evidence>
<dbReference type="PROSITE" id="PS52015">
    <property type="entry name" value="TONB_CTD"/>
    <property type="match status" value="1"/>
</dbReference>
<dbReference type="InterPro" id="IPR051045">
    <property type="entry name" value="TonB-dependent_transducer"/>
</dbReference>
<keyword evidence="4 10" id="KW-1003">Cell membrane</keyword>
<keyword evidence="12" id="KW-0732">Signal</keyword>
<dbReference type="PANTHER" id="PTHR33446:SF14">
    <property type="entry name" value="PROTEIN TONB"/>
    <property type="match status" value="1"/>
</dbReference>
<evidence type="ECO:0000256" key="6">
    <source>
        <dbReference type="ARBA" id="ARBA00022692"/>
    </source>
</evidence>
<keyword evidence="6" id="KW-0812">Transmembrane</keyword>
<evidence type="ECO:0000256" key="4">
    <source>
        <dbReference type="ARBA" id="ARBA00022475"/>
    </source>
</evidence>
<keyword evidence="10" id="KW-0735">Signal-anchor</keyword>
<evidence type="ECO:0000256" key="9">
    <source>
        <dbReference type="ARBA" id="ARBA00023136"/>
    </source>
</evidence>
<evidence type="ECO:0000313" key="15">
    <source>
        <dbReference type="Proteomes" id="UP000227088"/>
    </source>
</evidence>
<dbReference type="GO" id="GO:0031992">
    <property type="term" value="F:energy transducer activity"/>
    <property type="evidence" value="ECO:0007669"/>
    <property type="project" value="InterPro"/>
</dbReference>
<evidence type="ECO:0000256" key="8">
    <source>
        <dbReference type="ARBA" id="ARBA00022989"/>
    </source>
</evidence>
<dbReference type="GO" id="GO:0015031">
    <property type="term" value="P:protein transport"/>
    <property type="evidence" value="ECO:0007669"/>
    <property type="project" value="UniProtKB-UniRule"/>
</dbReference>
<evidence type="ECO:0000259" key="13">
    <source>
        <dbReference type="PROSITE" id="PS52015"/>
    </source>
</evidence>
<proteinExistence type="inferred from homology"/>
<dbReference type="NCBIfam" id="TIGR01352">
    <property type="entry name" value="tonB_Cterm"/>
    <property type="match status" value="1"/>
</dbReference>
<evidence type="ECO:0000256" key="5">
    <source>
        <dbReference type="ARBA" id="ARBA00022519"/>
    </source>
</evidence>
<evidence type="ECO:0000256" key="1">
    <source>
        <dbReference type="ARBA" id="ARBA00004383"/>
    </source>
</evidence>
<comment type="subcellular location">
    <subcellularLocation>
        <location evidence="1 10">Cell inner membrane</location>
        <topology evidence="1 10">Single-pass membrane protein</topology>
        <orientation evidence="1 10">Periplasmic side</orientation>
    </subcellularLocation>
</comment>
<keyword evidence="5 10" id="KW-0997">Cell inner membrane</keyword>
<sequence>MKAVMKLILAFLCSIFITGSIFAVMNGMVTSDGEQNKNRGEQTVIDFIRLKQDSESRVKEREKKQPPKPKKPPVPPQQTAQQNTPMKQIAIRLPNITPDLSLANKSLLGDAQIGMGFGDGDVIPLVRMPAQYPNKAKRRHIEGFVKARLEVNALGTVDSVEIIESKPKGVFERSAIRALYKYKFKPQIIDGKPQAQSVTQTLDYVLDKG</sequence>
<feature type="signal peptide" evidence="12">
    <location>
        <begin position="1"/>
        <end position="23"/>
    </location>
</feature>
<evidence type="ECO:0000256" key="10">
    <source>
        <dbReference type="RuleBase" id="RU362123"/>
    </source>
</evidence>
<comment type="caution">
    <text evidence="14">The sequence shown here is derived from an EMBL/GenBank/DDBJ whole genome shotgun (WGS) entry which is preliminary data.</text>
</comment>